<dbReference type="EMBL" id="AP035881">
    <property type="protein sequence ID" value="BFP44126.1"/>
    <property type="molecule type" value="Genomic_DNA"/>
</dbReference>
<name>A0AB33JRM6_9ACTN</name>
<dbReference type="InterPro" id="IPR051257">
    <property type="entry name" value="Diverse_CBS-Domain"/>
</dbReference>
<dbReference type="Pfam" id="PF00571">
    <property type="entry name" value="CBS"/>
    <property type="match status" value="2"/>
</dbReference>
<proteinExistence type="predicted"/>
<dbReference type="InterPro" id="IPR007055">
    <property type="entry name" value="BON_dom"/>
</dbReference>
<evidence type="ECO:0000259" key="3">
    <source>
        <dbReference type="PROSITE" id="PS50914"/>
    </source>
</evidence>
<evidence type="ECO:0000259" key="4">
    <source>
        <dbReference type="PROSITE" id="PS51371"/>
    </source>
</evidence>
<dbReference type="Pfam" id="PF04972">
    <property type="entry name" value="BON"/>
    <property type="match status" value="1"/>
</dbReference>
<dbReference type="PIRSF" id="PIRSF036990">
    <property type="entry name" value="UCP036990_CBS_BON"/>
    <property type="match status" value="1"/>
</dbReference>
<evidence type="ECO:0000313" key="5">
    <source>
        <dbReference type="EMBL" id="BFP44126.1"/>
    </source>
</evidence>
<evidence type="ECO:0000256" key="2">
    <source>
        <dbReference type="PROSITE-ProRule" id="PRU00703"/>
    </source>
</evidence>
<dbReference type="PROSITE" id="PS51371">
    <property type="entry name" value="CBS"/>
    <property type="match status" value="2"/>
</dbReference>
<dbReference type="PROSITE" id="PS50914">
    <property type="entry name" value="BON"/>
    <property type="match status" value="1"/>
</dbReference>
<protein>
    <submittedName>
        <fullName evidence="5">CBS domain-containing protein</fullName>
    </submittedName>
</protein>
<gene>
    <name evidence="5" type="ORF">KCMC57_04940</name>
</gene>
<dbReference type="InterPro" id="IPR046342">
    <property type="entry name" value="CBS_dom_sf"/>
</dbReference>
<feature type="domain" description="CBS" evidence="4">
    <location>
        <begin position="16"/>
        <end position="74"/>
    </location>
</feature>
<sequence length="205" mass="21878">MEDTMTSQWNTVGEVMTHAVVAVGRDATFQEILETLQRWKVSAVPVLAGDGRVVGVVSEADLLAAEDRHAGRTEGLLAGGLMSVPAVTVHADSPTAEAARAMARGHFKRLPVVDAEDCLIGIVSRSDLLKVHLRPDEDLADQVRFELLAVLEPRQVSGLDIRAEEGRITLTGVLPDPSALPVLERLVRAVPGVVDAEVRLATSAV</sequence>
<dbReference type="InterPro" id="IPR000644">
    <property type="entry name" value="CBS_dom"/>
</dbReference>
<dbReference type="PANTHER" id="PTHR43080:SF29">
    <property type="entry name" value="OS02G0818000 PROTEIN"/>
    <property type="match status" value="1"/>
</dbReference>
<dbReference type="SMART" id="SM00116">
    <property type="entry name" value="CBS"/>
    <property type="match status" value="2"/>
</dbReference>
<dbReference type="PANTHER" id="PTHR43080">
    <property type="entry name" value="CBS DOMAIN-CONTAINING PROTEIN CBSX3, MITOCHONDRIAL"/>
    <property type="match status" value="1"/>
</dbReference>
<organism evidence="5">
    <name type="scientific">Kitasatospora sp. CMC57</name>
    <dbReference type="NCBI Taxonomy" id="3231513"/>
    <lineage>
        <taxon>Bacteria</taxon>
        <taxon>Bacillati</taxon>
        <taxon>Actinomycetota</taxon>
        <taxon>Actinomycetes</taxon>
        <taxon>Kitasatosporales</taxon>
        <taxon>Streptomycetaceae</taxon>
        <taxon>Kitasatospora</taxon>
    </lineage>
</organism>
<keyword evidence="1 2" id="KW-0129">CBS domain</keyword>
<evidence type="ECO:0000256" key="1">
    <source>
        <dbReference type="ARBA" id="ARBA00023122"/>
    </source>
</evidence>
<reference evidence="5" key="1">
    <citation type="submission" date="2024-07" db="EMBL/GenBank/DDBJ databases">
        <title>Complete genome sequences of cellulolytic bacteria, Kitasatospora sp. CMC57 and Streptomyces sp. CMC78, isolated from Japanese agricultural soil.</title>
        <authorList>
            <person name="Hashimoto T."/>
            <person name="Ito M."/>
            <person name="Iwamoto M."/>
            <person name="Fukahori D."/>
            <person name="Shoda T."/>
            <person name="Sakoda M."/>
            <person name="Morohoshi T."/>
            <person name="Mitsuboshi M."/>
            <person name="Nishizawa T."/>
        </authorList>
    </citation>
    <scope>NUCLEOTIDE SEQUENCE</scope>
    <source>
        <strain evidence="5">CMC57</strain>
    </source>
</reference>
<feature type="domain" description="BON" evidence="3">
    <location>
        <begin position="135"/>
        <end position="204"/>
    </location>
</feature>
<feature type="domain" description="CBS" evidence="4">
    <location>
        <begin position="82"/>
        <end position="139"/>
    </location>
</feature>
<accession>A0AB33JRM6</accession>
<dbReference type="Gene3D" id="3.10.580.10">
    <property type="entry name" value="CBS-domain"/>
    <property type="match status" value="1"/>
</dbReference>
<dbReference type="AlphaFoldDB" id="A0AB33JRM6"/>
<dbReference type="InterPro" id="IPR017080">
    <property type="entry name" value="UCP036990_CBS_BON"/>
</dbReference>
<dbReference type="SUPFAM" id="SSF54631">
    <property type="entry name" value="CBS-domain pair"/>
    <property type="match status" value="1"/>
</dbReference>